<evidence type="ECO:0000256" key="1">
    <source>
        <dbReference type="SAM" id="MobiDB-lite"/>
    </source>
</evidence>
<reference evidence="3 4" key="1">
    <citation type="submission" date="2019-09" db="EMBL/GenBank/DDBJ databases">
        <title>Phylogenetic characterization of a novel taxon of the genus Bifidobacterium: Bifidobacterium choloepi sp. nov.</title>
        <authorList>
            <person name="Modesto M."/>
            <person name="Satti M."/>
        </authorList>
    </citation>
    <scope>NUCLEOTIDE SEQUENCE [LARGE SCALE GENOMIC DNA]</scope>
    <source>
        <strain evidence="3 4">BRDM6</strain>
    </source>
</reference>
<evidence type="ECO:0000313" key="3">
    <source>
        <dbReference type="EMBL" id="NEG70432.1"/>
    </source>
</evidence>
<dbReference type="InterPro" id="IPR018247">
    <property type="entry name" value="EF_Hand_1_Ca_BS"/>
</dbReference>
<dbReference type="Gene3D" id="3.40.50.1820">
    <property type="entry name" value="alpha/beta hydrolase"/>
    <property type="match status" value="3"/>
</dbReference>
<feature type="region of interest" description="Disordered" evidence="1">
    <location>
        <begin position="30"/>
        <end position="50"/>
    </location>
</feature>
<protein>
    <recommendedName>
        <fullName evidence="5">Esterase</fullName>
    </recommendedName>
</protein>
<evidence type="ECO:0008006" key="5">
    <source>
        <dbReference type="Google" id="ProtNLM"/>
    </source>
</evidence>
<feature type="signal peptide" evidence="2">
    <location>
        <begin position="1"/>
        <end position="27"/>
    </location>
</feature>
<feature type="region of interest" description="Disordered" evidence="1">
    <location>
        <begin position="587"/>
        <end position="621"/>
    </location>
</feature>
<comment type="caution">
    <text evidence="3">The sequence shown here is derived from an EMBL/GenBank/DDBJ whole genome shotgun (WGS) entry which is preliminary data.</text>
</comment>
<dbReference type="PROSITE" id="PS51257">
    <property type="entry name" value="PROKAR_LIPOPROTEIN"/>
    <property type="match status" value="1"/>
</dbReference>
<dbReference type="AlphaFoldDB" id="A0A6I5NP01"/>
<feature type="region of interest" description="Disordered" evidence="1">
    <location>
        <begin position="471"/>
        <end position="514"/>
    </location>
</feature>
<accession>A0A6I5NP01</accession>
<evidence type="ECO:0000313" key="4">
    <source>
        <dbReference type="Proteomes" id="UP000469292"/>
    </source>
</evidence>
<feature type="compositionally biased region" description="Low complexity" evidence="1">
    <location>
        <begin position="480"/>
        <end position="514"/>
    </location>
</feature>
<feature type="compositionally biased region" description="Polar residues" evidence="1">
    <location>
        <begin position="650"/>
        <end position="660"/>
    </location>
</feature>
<evidence type="ECO:0000256" key="2">
    <source>
        <dbReference type="SAM" id="SignalP"/>
    </source>
</evidence>
<dbReference type="Proteomes" id="UP000469292">
    <property type="component" value="Unassembled WGS sequence"/>
</dbReference>
<keyword evidence="4" id="KW-1185">Reference proteome</keyword>
<feature type="region of interest" description="Disordered" evidence="1">
    <location>
        <begin position="131"/>
        <end position="194"/>
    </location>
</feature>
<dbReference type="EMBL" id="VYSG01000003">
    <property type="protein sequence ID" value="NEG70432.1"/>
    <property type="molecule type" value="Genomic_DNA"/>
</dbReference>
<feature type="chain" id="PRO_5026193186" description="Esterase" evidence="2">
    <location>
        <begin position="28"/>
        <end position="893"/>
    </location>
</feature>
<dbReference type="RefSeq" id="WP_163228016.1">
    <property type="nucleotide sequence ID" value="NZ_VYSG01000003.1"/>
</dbReference>
<name>A0A6I5NP01_9BIFI</name>
<keyword evidence="2" id="KW-0732">Signal</keyword>
<sequence length="893" mass="91277">MTRNHWGNRLLGAGCALAVTATLGIGAAGCDSGNDTASDTTSQTKETNVYDRDENDAEVALATTNEERLEIETRLNLRNIASQTWTYNASADAWVMSPVTTVIHPEIEDEQGVSIAVPGAYVKGIHRYSAAESSTDNSSSSASASGSTASNSASAADSSSATASASGDATSSDNASSSSASASADSGSSSKSAGQQVATNLSVDVTAADDEATAGVAGTLVIDYDATVTSTNGQTYTAATAPIIFNTGAAGYSSQTNANASTEYAAEGYVNVQPGNRGKQDTVTDADGNTTYTGDAPLCLIDQKNAARFVRYNIALGNLPGNAERLVSTGGSGGGAHATMFAATSDHFDFYAYQAEAGAVGVYKNASKGSGYTTTVTIDGSAVAIADGAWGTVAYSPITSLAEADEAMAFEYYLDADYSFGSDFQKELAGLLAADYMELVNSRNLTVSESAIGVDIDGDGTLSDKEIALTIEHDGDDSSGSDTVSSSDDTSSPDNSSGTSSTASSAGEASGTGDHSATNGYYGTYLDLYLAKFEQQLQWMIDNLDYASDWTWFSSSGDALSDEEVAAMTAADRATAFVEGRYSGTMTSSTAAAGTTDGAPGDLAGGTLPDASGLPDGDLPDGLPGDLAGGTGIAGAGLNGMGDFVGTPDEGTTQSATGATDSANYDSFADMLAAYQADVESVEAGDTYGNNIVELYNPLNYIGAAGTSDPTWVRLVSGAAEGDISMFNSLNLELAFLAAGTATDVEWQWDGGHVPSEILGESLPLTVDTMIGQYGYADSNDDSGDDSTVEAVAVTKPAASARTTNGDATSQTGTDLSSWVTVGDDGAVSFALADIAAYRTAGASKAIPGFDVIDYGQEDYVFGNSSQDARHWDRRLLDVLTANQSALESLFNK</sequence>
<gene>
    <name evidence="3" type="ORF">F6S87_07460</name>
</gene>
<feature type="compositionally biased region" description="Polar residues" evidence="1">
    <location>
        <begin position="33"/>
        <end position="47"/>
    </location>
</feature>
<feature type="region of interest" description="Disordered" evidence="1">
    <location>
        <begin position="641"/>
        <end position="660"/>
    </location>
</feature>
<dbReference type="InterPro" id="IPR029058">
    <property type="entry name" value="AB_hydrolase_fold"/>
</dbReference>
<organism evidence="3 4">
    <name type="scientific">Bifidobacterium choloepi</name>
    <dbReference type="NCBI Taxonomy" id="2614131"/>
    <lineage>
        <taxon>Bacteria</taxon>
        <taxon>Bacillati</taxon>
        <taxon>Actinomycetota</taxon>
        <taxon>Actinomycetes</taxon>
        <taxon>Bifidobacteriales</taxon>
        <taxon>Bifidobacteriaceae</taxon>
        <taxon>Bifidobacterium</taxon>
    </lineage>
</organism>
<proteinExistence type="predicted"/>
<dbReference type="PROSITE" id="PS00018">
    <property type="entry name" value="EF_HAND_1"/>
    <property type="match status" value="1"/>
</dbReference>
<dbReference type="SUPFAM" id="SSF53474">
    <property type="entry name" value="alpha/beta-Hydrolases"/>
    <property type="match status" value="1"/>
</dbReference>